<evidence type="ECO:0000313" key="3">
    <source>
        <dbReference type="EMBL" id="KTA95978.1"/>
    </source>
</evidence>
<dbReference type="AlphaFoldDB" id="A0A0W0CUC4"/>
<dbReference type="GO" id="GO:0006368">
    <property type="term" value="P:transcription elongation by RNA polymerase II"/>
    <property type="evidence" value="ECO:0007669"/>
    <property type="project" value="EnsemblFungi"/>
</dbReference>
<dbReference type="EMBL" id="LLZZ01000006">
    <property type="protein sequence ID" value="KTB13719.1"/>
    <property type="molecule type" value="Genomic_DNA"/>
</dbReference>
<dbReference type="Pfam" id="PF00439">
    <property type="entry name" value="Bromodomain"/>
    <property type="match status" value="1"/>
</dbReference>
<evidence type="ECO:0000256" key="1">
    <source>
        <dbReference type="SAM" id="MobiDB-lite"/>
    </source>
</evidence>
<accession>A0A0W0CUC4</accession>
<dbReference type="VEuPathDB" id="FungiDB:B1J91_A03454g"/>
<feature type="region of interest" description="Disordered" evidence="1">
    <location>
        <begin position="316"/>
        <end position="364"/>
    </location>
</feature>
<dbReference type="InterPro" id="IPR001487">
    <property type="entry name" value="Bromodomain"/>
</dbReference>
<comment type="caution">
    <text evidence="3">The sequence shown here is derived from an EMBL/GenBank/DDBJ whole genome shotgun (WGS) entry which is preliminary data.</text>
</comment>
<evidence type="ECO:0000313" key="4">
    <source>
        <dbReference type="EMBL" id="KTB13719.1"/>
    </source>
</evidence>
<dbReference type="EMBL" id="LLZZ01000177">
    <property type="protein sequence ID" value="KTA95978.1"/>
    <property type="molecule type" value="Genomic_DNA"/>
</dbReference>
<organism evidence="3 5">
    <name type="scientific">Candida glabrata</name>
    <name type="common">Yeast</name>
    <name type="synonym">Torulopsis glabrata</name>
    <dbReference type="NCBI Taxonomy" id="5478"/>
    <lineage>
        <taxon>Eukaryota</taxon>
        <taxon>Fungi</taxon>
        <taxon>Dikarya</taxon>
        <taxon>Ascomycota</taxon>
        <taxon>Saccharomycotina</taxon>
        <taxon>Saccharomycetes</taxon>
        <taxon>Saccharomycetales</taxon>
        <taxon>Saccharomycetaceae</taxon>
        <taxon>Nakaseomyces</taxon>
    </lineage>
</organism>
<dbReference type="VEuPathDB" id="FungiDB:CAGL0A03454g"/>
<feature type="compositionally biased region" description="Basic and acidic residues" evidence="1">
    <location>
        <begin position="343"/>
        <end position="364"/>
    </location>
</feature>
<dbReference type="Proteomes" id="UP000054886">
    <property type="component" value="Unassembled WGS sequence"/>
</dbReference>
<proteinExistence type="predicted"/>
<dbReference type="VEuPathDB" id="FungiDB:GWK60_A03333"/>
<feature type="domain" description="Bromo" evidence="2">
    <location>
        <begin position="67"/>
        <end position="120"/>
    </location>
</feature>
<gene>
    <name evidence="3" type="ORF">AO440_005515</name>
    <name evidence="4" type="ORF">AO440_005729</name>
</gene>
<name>A0A0W0CUC4_CANGB</name>
<evidence type="ECO:0000259" key="2">
    <source>
        <dbReference type="Pfam" id="PF00439"/>
    </source>
</evidence>
<sequence>MSQTAEKGIADLINNLFRIFRVAGAKCRVLDEPFPSKFHESDPLKIYESYNRFLKSKTDHDGSIKNEDKLPLTTITERNDKKEYNVSHGGLYKLYHDIKLVCIMLINYFPQGSKKYQMVDKFYKFATELMLREAYKIGAQLVYETNLDDDERETDTSRTELEKAISADFIKIATNYTVPVTETYHITTKDLELFSSTIERSEIDYRPHELPNSNFEINKVIPQTSLLDEAPKLGFLAANTSGIPDPTLPPTEMMTRFLHPNWYALPTTVWLKYNGFSSWAPSFNENGTVIDSTTKGTIWLNRVGYMQELIKKEKQLHEDLSKEQETTKDEEKKTDMLDDADLDQTKKNEKTANEAEVKTEEENLRNDSNNNIKIENLFAWTPSNQLTDSDIALLKDGKGEQLVNDTLSRIARLRKSRIAKRLREPTDDERNLYFKARLLLKEIMLSKTDQPLKLSNHTSFPIVQVNYNGTIPVVRTQPVKKKKYRR</sequence>
<protein>
    <submittedName>
        <fullName evidence="3">Chromatin structure-remodeling complex protein RSC58</fullName>
    </submittedName>
</protein>
<dbReference type="GO" id="GO:0006337">
    <property type="term" value="P:nucleosome disassembly"/>
    <property type="evidence" value="ECO:0007669"/>
    <property type="project" value="EnsemblFungi"/>
</dbReference>
<reference evidence="3 5" key="1">
    <citation type="submission" date="2015-10" db="EMBL/GenBank/DDBJ databases">
        <title>Draft genomes sequences of Candida glabrata isolates 1A, 1B, 2A, 2B, 3A and 3B.</title>
        <authorList>
            <person name="Haavelsrud O.E."/>
            <person name="Gaustad P."/>
        </authorList>
    </citation>
    <scope>NUCLEOTIDE SEQUENCE [LARGE SCALE GENOMIC DNA]</scope>
    <source>
        <strain evidence="3">910700640</strain>
    </source>
</reference>
<feature type="compositionally biased region" description="Basic and acidic residues" evidence="1">
    <location>
        <begin position="316"/>
        <end position="336"/>
    </location>
</feature>
<dbReference type="VEuPathDB" id="FungiDB:GVI51_A03289"/>
<evidence type="ECO:0000313" key="5">
    <source>
        <dbReference type="Proteomes" id="UP000054886"/>
    </source>
</evidence>
<dbReference type="GO" id="GO:0016586">
    <property type="term" value="C:RSC-type complex"/>
    <property type="evidence" value="ECO:0007669"/>
    <property type="project" value="EnsemblFungi"/>
</dbReference>